<keyword evidence="3" id="KW-0804">Transcription</keyword>
<comment type="caution">
    <text evidence="6">The sequence shown here is derived from an EMBL/GenBank/DDBJ whole genome shotgun (WGS) entry which is preliminary data.</text>
</comment>
<evidence type="ECO:0000313" key="6">
    <source>
        <dbReference type="EMBL" id="CAK0911921.1"/>
    </source>
</evidence>
<evidence type="ECO:0000256" key="3">
    <source>
        <dbReference type="RuleBase" id="RU366061"/>
    </source>
</evidence>
<accession>A0ABN9YJK7</accession>
<dbReference type="EC" id="1.14.11.-" evidence="3"/>
<sequence>MTWSSFQSSPRPVPVEGRLEKVREAFGEGQALVINSLHRWCPEAAQLASALRAQLGLPVDVYMYLTPPYSHSYGLHSDVMDAFMVQLVGRKHWLACSGENCTSVDTENGDVLYLPMRARHSAWTSGELSAHLTVNVERQFYVWGSVLQAVAKRLLLPGAGARLDGLADMKPFGLEEEGSHDDNELVRLICRSAPSLPALVQMPGAVLNHTRDGAELNGEGLEQELVPATAPAAAPAVAAADRAAVAPAIPGRRPARVPECGGDGPRAAGPRRGRAPGGPLVGGRAHLAEPAEDARAALAGPRAGRPGA</sequence>
<feature type="compositionally biased region" description="Low complexity" evidence="4">
    <location>
        <begin position="296"/>
        <end position="308"/>
    </location>
</feature>
<keyword evidence="2 3" id="KW-0408">Iron</keyword>
<keyword evidence="3" id="KW-0560">Oxidoreductase</keyword>
<comment type="subcellular location">
    <subcellularLocation>
        <location evidence="3">Nucleus</location>
    </subcellularLocation>
</comment>
<organism evidence="6 7">
    <name type="scientific">Prorocentrum cordatum</name>
    <dbReference type="NCBI Taxonomy" id="2364126"/>
    <lineage>
        <taxon>Eukaryota</taxon>
        <taxon>Sar</taxon>
        <taxon>Alveolata</taxon>
        <taxon>Dinophyceae</taxon>
        <taxon>Prorocentrales</taxon>
        <taxon>Prorocentraceae</taxon>
        <taxon>Prorocentrum</taxon>
    </lineage>
</organism>
<feature type="region of interest" description="Disordered" evidence="4">
    <location>
        <begin position="249"/>
        <end position="308"/>
    </location>
</feature>
<keyword evidence="3" id="KW-0223">Dioxygenase</keyword>
<feature type="compositionally biased region" description="Basic and acidic residues" evidence="4">
    <location>
        <begin position="286"/>
        <end position="295"/>
    </location>
</feature>
<gene>
    <name evidence="6" type="ORF">PCOR1329_LOCUS85647</name>
</gene>
<feature type="domain" description="JmjC" evidence="5">
    <location>
        <begin position="45"/>
        <end position="94"/>
    </location>
</feature>
<dbReference type="EMBL" id="CAUYUJ010022670">
    <property type="protein sequence ID" value="CAK0911921.1"/>
    <property type="molecule type" value="Genomic_DNA"/>
</dbReference>
<keyword evidence="3" id="KW-0805">Transcription regulation</keyword>
<name>A0ABN9YJK7_9DINO</name>
<keyword evidence="3" id="KW-0539">Nucleus</keyword>
<reference evidence="6" key="1">
    <citation type="submission" date="2023-10" db="EMBL/GenBank/DDBJ databases">
        <authorList>
            <person name="Chen Y."/>
            <person name="Shah S."/>
            <person name="Dougan E. K."/>
            <person name="Thang M."/>
            <person name="Chan C."/>
        </authorList>
    </citation>
    <scope>NUCLEOTIDE SEQUENCE [LARGE SCALE GENOMIC DNA]</scope>
</reference>
<evidence type="ECO:0000259" key="5">
    <source>
        <dbReference type="Pfam" id="PF08007"/>
    </source>
</evidence>
<comment type="cofactor">
    <cofactor evidence="3">
        <name>Fe(2+)</name>
        <dbReference type="ChEBI" id="CHEBI:29033"/>
    </cofactor>
    <text evidence="3">Binds 1 Fe(2+) ion per subunit.</text>
</comment>
<keyword evidence="1 3" id="KW-0479">Metal-binding</keyword>
<proteinExistence type="inferred from homology"/>
<evidence type="ECO:0000256" key="4">
    <source>
        <dbReference type="SAM" id="MobiDB-lite"/>
    </source>
</evidence>
<dbReference type="InterPro" id="IPR003347">
    <property type="entry name" value="JmjC_dom"/>
</dbReference>
<comment type="function">
    <text evidence="3">Oxygenase that can act as both a histone lysine demethylase and a ribosomal histidine hydroxylase.</text>
</comment>
<dbReference type="InterPro" id="IPR039994">
    <property type="entry name" value="NO66-like"/>
</dbReference>
<evidence type="ECO:0000256" key="2">
    <source>
        <dbReference type="ARBA" id="ARBA00023004"/>
    </source>
</evidence>
<evidence type="ECO:0000313" key="7">
    <source>
        <dbReference type="Proteomes" id="UP001189429"/>
    </source>
</evidence>
<dbReference type="Proteomes" id="UP001189429">
    <property type="component" value="Unassembled WGS sequence"/>
</dbReference>
<protein>
    <recommendedName>
        <fullName evidence="3">Bifunctional lysine-specific demethylase and histidyl-hydroxylase</fullName>
        <ecNumber evidence="3">1.14.11.-</ecNumber>
    </recommendedName>
</protein>
<dbReference type="Gene3D" id="2.60.120.650">
    <property type="entry name" value="Cupin"/>
    <property type="match status" value="1"/>
</dbReference>
<feature type="non-terminal residue" evidence="6">
    <location>
        <position position="308"/>
    </location>
</feature>
<keyword evidence="7" id="KW-1185">Reference proteome</keyword>
<dbReference type="SUPFAM" id="SSF51197">
    <property type="entry name" value="Clavaminate synthase-like"/>
    <property type="match status" value="1"/>
</dbReference>
<comment type="similarity">
    <text evidence="3">Belongs to the ROX family.</text>
</comment>
<evidence type="ECO:0000256" key="1">
    <source>
        <dbReference type="ARBA" id="ARBA00022723"/>
    </source>
</evidence>
<dbReference type="PANTHER" id="PTHR13096:SF9">
    <property type="entry name" value="BIFUNCTIONAL LYSINE-SPECIFIC DEMETHYLASE AND HISTIDYL-HYDROXYLASE"/>
    <property type="match status" value="1"/>
</dbReference>
<dbReference type="PANTHER" id="PTHR13096">
    <property type="entry name" value="MINA53 MYC INDUCED NUCLEAR ANTIGEN"/>
    <property type="match status" value="1"/>
</dbReference>
<dbReference type="Pfam" id="PF08007">
    <property type="entry name" value="JmjC_2"/>
    <property type="match status" value="1"/>
</dbReference>